<keyword evidence="5" id="KW-0964">Secreted</keyword>
<keyword evidence="9" id="KW-1185">Reference proteome</keyword>
<dbReference type="PANTHER" id="PTHR30288:SF0">
    <property type="entry name" value="FLAGELLAR HOOK-ASSOCIATED PROTEIN 2"/>
    <property type="match status" value="1"/>
</dbReference>
<comment type="function">
    <text evidence="5">Required for morphogenesis and for the elongation of the flagellar filament by facilitating polymerization of the flagellin monomers at the tip of growing filament. Forms a capping structure, which prevents flagellin subunits (transported through the central channel of the flagellum) from leaking out without polymerization at the distal end.</text>
</comment>
<dbReference type="OrthoDB" id="9776025at2"/>
<dbReference type="Pfam" id="PF02465">
    <property type="entry name" value="FliD_N"/>
    <property type="match status" value="1"/>
</dbReference>
<keyword evidence="4 5" id="KW-0975">Bacterial flagellum</keyword>
<proteinExistence type="inferred from homology"/>
<feature type="domain" description="Flagellar hook-associated protein 2 N-terminal" evidence="6">
    <location>
        <begin position="21"/>
        <end position="116"/>
    </location>
</feature>
<name>A0A1M6FGH3_9FIRM</name>
<evidence type="ECO:0000313" key="8">
    <source>
        <dbReference type="EMBL" id="SHI96739.1"/>
    </source>
</evidence>
<dbReference type="Proteomes" id="UP000322917">
    <property type="component" value="Unassembled WGS sequence"/>
</dbReference>
<evidence type="ECO:0000256" key="1">
    <source>
        <dbReference type="ARBA" id="ARBA00009764"/>
    </source>
</evidence>
<comment type="similarity">
    <text evidence="1 5">Belongs to the FliD family.</text>
</comment>
<dbReference type="GO" id="GO:0007155">
    <property type="term" value="P:cell adhesion"/>
    <property type="evidence" value="ECO:0007669"/>
    <property type="project" value="InterPro"/>
</dbReference>
<accession>A0A1M6FGH3</accession>
<protein>
    <recommendedName>
        <fullName evidence="5">Flagellar hook-associated protein 2</fullName>
        <shortName evidence="5">HAP2</shortName>
    </recommendedName>
    <alternativeName>
        <fullName evidence="5">Flagellar cap protein</fullName>
    </alternativeName>
</protein>
<evidence type="ECO:0000259" key="6">
    <source>
        <dbReference type="Pfam" id="PF02465"/>
    </source>
</evidence>
<dbReference type="GO" id="GO:0009424">
    <property type="term" value="C:bacterial-type flagellum hook"/>
    <property type="evidence" value="ECO:0007669"/>
    <property type="project" value="UniProtKB-UniRule"/>
</dbReference>
<comment type="subunit">
    <text evidence="2 5">Homopentamer.</text>
</comment>
<dbReference type="Pfam" id="PF07196">
    <property type="entry name" value="Flagellin_IN"/>
    <property type="match status" value="1"/>
</dbReference>
<dbReference type="InterPro" id="IPR003481">
    <property type="entry name" value="FliD_N"/>
</dbReference>
<evidence type="ECO:0000256" key="5">
    <source>
        <dbReference type="RuleBase" id="RU362066"/>
    </source>
</evidence>
<dbReference type="InterPro" id="IPR010809">
    <property type="entry name" value="FliD_C"/>
</dbReference>
<dbReference type="GO" id="GO:0005576">
    <property type="term" value="C:extracellular region"/>
    <property type="evidence" value="ECO:0007669"/>
    <property type="project" value="UniProtKB-SubCell"/>
</dbReference>
<comment type="subcellular location">
    <subcellularLocation>
        <location evidence="5">Secreted</location>
    </subcellularLocation>
    <subcellularLocation>
        <location evidence="5">Bacterial flagellum</location>
    </subcellularLocation>
</comment>
<dbReference type="EMBL" id="FQZD01000010">
    <property type="protein sequence ID" value="SHI96739.1"/>
    <property type="molecule type" value="Genomic_DNA"/>
</dbReference>
<organism evidence="8 9">
    <name type="scientific">Propionispora hippei DSM 15287</name>
    <dbReference type="NCBI Taxonomy" id="1123003"/>
    <lineage>
        <taxon>Bacteria</taxon>
        <taxon>Bacillati</taxon>
        <taxon>Bacillota</taxon>
        <taxon>Negativicutes</taxon>
        <taxon>Selenomonadales</taxon>
        <taxon>Sporomusaceae</taxon>
        <taxon>Propionispora</taxon>
    </lineage>
</organism>
<dbReference type="InterPro" id="IPR040026">
    <property type="entry name" value="FliD"/>
</dbReference>
<dbReference type="PANTHER" id="PTHR30288">
    <property type="entry name" value="FLAGELLAR CAP/ASSEMBLY PROTEIN FLID"/>
    <property type="match status" value="1"/>
</dbReference>
<gene>
    <name evidence="8" type="ORF">SAMN02745170_01429</name>
</gene>
<evidence type="ECO:0000256" key="4">
    <source>
        <dbReference type="ARBA" id="ARBA00023143"/>
    </source>
</evidence>
<evidence type="ECO:0000256" key="3">
    <source>
        <dbReference type="ARBA" id="ARBA00023054"/>
    </source>
</evidence>
<dbReference type="RefSeq" id="WP_149734243.1">
    <property type="nucleotide sequence ID" value="NZ_FQZD01000010.1"/>
</dbReference>
<keyword evidence="3" id="KW-0175">Coiled coil</keyword>
<dbReference type="Pfam" id="PF07195">
    <property type="entry name" value="FliD_C"/>
    <property type="match status" value="1"/>
</dbReference>
<feature type="domain" description="Flagellar hook-associated protein 2 C-terminal" evidence="7">
    <location>
        <begin position="459"/>
        <end position="719"/>
    </location>
</feature>
<keyword evidence="8" id="KW-0966">Cell projection</keyword>
<sequence>MSSGVSGTSSNVMRTYGLSGSGIDVDSMVQKLMTAARQPYTKLEQQQTILGWKKEAYNTLATSVDTFRNQKVFNFQMKSTLAPKTVAASNSSVVSVTATGDAANVNHSIKVTQLASGVTQSSTAKITTGNSKSTLASQFGVSGTFAVNINGKSITVNSSQSINDLVSSINKAGAGVTATYDATQDRFFLYTNTTGSSAAIDFSGSSQQGLNFITNNLKLSAVSNVTNAGIGSAGTVGFSDTAALAGQFNGLAGSFTLKVGVGTAQASILVDTAKTSLNDIVTQINNIKDSNGNQAVSAGMDANGIFSIKALTTEPVSLAGSDTAAINFLKNQLKLGSIADDSTPITETGVNSSDTVGFNQNASLSSTLGWPSTFTLNLSDGTTTKSLTIDATTTSMSSFLSQINSLTGADGKQLAIASFEHGKFTLKSYSGDKQLDLSGSDSGALSFMTNALKLVNQNGQDAQAVLDGVAITQSTNKFTVANVTYNLLGTGTSTVNIANDIDKIISSVKTFIDDYNTLLSAVNTKVSETYDSDYQPLSDDQKKAMSDDDISAWTTKAKTGLLHNDSILKPMAEAMRSAFSSSVSGLTGQYKSAASIGIATGVDWTEKGKLYVAEDTLRSALEKDPDVVYKIFGTTGSNTNENGIAVRLSSILKDASSEIVKQAGASTSTSLTNDITSVLGKQNKELTTNMTALNKKLVAQENQYYSQFNAMEQALSKLSQQTSYLSSLLGNS</sequence>
<keyword evidence="8" id="KW-0969">Cilium</keyword>
<evidence type="ECO:0000256" key="2">
    <source>
        <dbReference type="ARBA" id="ARBA00011255"/>
    </source>
</evidence>
<dbReference type="GO" id="GO:0009421">
    <property type="term" value="C:bacterial-type flagellum filament cap"/>
    <property type="evidence" value="ECO:0007669"/>
    <property type="project" value="InterPro"/>
</dbReference>
<reference evidence="8 9" key="1">
    <citation type="submission" date="2016-11" db="EMBL/GenBank/DDBJ databases">
        <authorList>
            <person name="Varghese N."/>
            <person name="Submissions S."/>
        </authorList>
    </citation>
    <scope>NUCLEOTIDE SEQUENCE [LARGE SCALE GENOMIC DNA]</scope>
    <source>
        <strain evidence="8 9">DSM 15287</strain>
    </source>
</reference>
<evidence type="ECO:0000259" key="7">
    <source>
        <dbReference type="Pfam" id="PF07195"/>
    </source>
</evidence>
<dbReference type="InterPro" id="IPR010810">
    <property type="entry name" value="Flagellin_hook_IN_motif"/>
</dbReference>
<keyword evidence="8" id="KW-0282">Flagellum</keyword>
<dbReference type="AlphaFoldDB" id="A0A1M6FGH3"/>
<dbReference type="GO" id="GO:0071973">
    <property type="term" value="P:bacterial-type flagellum-dependent cell motility"/>
    <property type="evidence" value="ECO:0007669"/>
    <property type="project" value="TreeGrafter"/>
</dbReference>
<evidence type="ECO:0000313" key="9">
    <source>
        <dbReference type="Proteomes" id="UP000322917"/>
    </source>
</evidence>